<evidence type="ECO:0000256" key="1">
    <source>
        <dbReference type="SAM" id="Phobius"/>
    </source>
</evidence>
<evidence type="ECO:0008006" key="3">
    <source>
        <dbReference type="Google" id="ProtNLM"/>
    </source>
</evidence>
<organism evidence="2">
    <name type="scientific">uncultured marine thaumarchaeote KM3_175_G11</name>
    <dbReference type="NCBI Taxonomy" id="1456056"/>
    <lineage>
        <taxon>Archaea</taxon>
        <taxon>Nitrososphaerota</taxon>
        <taxon>environmental samples</taxon>
    </lineage>
</organism>
<accession>A0A075GKS5</accession>
<sequence>MILLVGAFASDAAGQIETQPQGIFNNKITGIKFLDAYFGTSTTKMEVGPGDKNVPLTVTFANIGSNDAVGIKGQIFLPTEFASPNGKFLPIFANSEQKATAGSNFELTFSVDISENAKIRTYPATVVIDYSRLRESGERNDTFNFTFKLTGESIVNLKAITPIITSITNNNVVLEISNSGSSTLSNVDVVLQNTATTTSSTSTSTTNIEKVIFDQNHWNIGNIAPNSAQTFSFNVFVPESLKNEPLRTPLKITYFDGHGEQKSVTRVADLYINGLISPTIYGVKVIELSGKKTIIGEILNEGNADGLFGFVKLQPLGDSNIKESSQYIDEIEPDSPVPFNIPIESNGPLSFGEHDVRILVTYKDAVRDEHTVTHDTTITITPFADDTDYSSMIGGLIFLAFVIAIGYKLYSKDKIPFIKKGKIPYVSKKIKTETKTEAS</sequence>
<keyword evidence="1" id="KW-0472">Membrane</keyword>
<dbReference type="EMBL" id="KF900714">
    <property type="protein sequence ID" value="AIF04666.1"/>
    <property type="molecule type" value="Genomic_DNA"/>
</dbReference>
<protein>
    <recommendedName>
        <fullName evidence="3">S-layer domain-containing protein</fullName>
    </recommendedName>
</protein>
<proteinExistence type="predicted"/>
<name>A0A075GKS5_9ARCH</name>
<reference evidence="2" key="1">
    <citation type="journal article" date="2014" name="Genome Biol. Evol.">
        <title>Pangenome evidence for extensive interdomain horizontal transfer affecting lineage core and shell genes in uncultured planktonic thaumarchaeota and euryarchaeota.</title>
        <authorList>
            <person name="Deschamps P."/>
            <person name="Zivanovic Y."/>
            <person name="Moreira D."/>
            <person name="Rodriguez-Valera F."/>
            <person name="Lopez-Garcia P."/>
        </authorList>
    </citation>
    <scope>NUCLEOTIDE SEQUENCE</scope>
</reference>
<dbReference type="PANTHER" id="PTHR35902:SF3">
    <property type="entry name" value="NPCBM-ASSOCIATED, NEW3 DOMAIN OF ALPHA-GALACTOSIDASE"/>
    <property type="match status" value="1"/>
</dbReference>
<dbReference type="AlphaFoldDB" id="A0A075GKS5"/>
<keyword evidence="1" id="KW-1133">Transmembrane helix</keyword>
<keyword evidence="1" id="KW-0812">Transmembrane</keyword>
<evidence type="ECO:0000313" key="2">
    <source>
        <dbReference type="EMBL" id="AIF04666.1"/>
    </source>
</evidence>
<feature type="transmembrane region" description="Helical" evidence="1">
    <location>
        <begin position="389"/>
        <end position="410"/>
    </location>
</feature>
<dbReference type="PANTHER" id="PTHR35902">
    <property type="entry name" value="S-LAYER DOMAIN-LIKE PROTEIN-RELATED"/>
    <property type="match status" value="1"/>
</dbReference>